<keyword evidence="4" id="KW-0472">Membrane</keyword>
<dbReference type="PANTHER" id="PTHR42939:SF1">
    <property type="entry name" value="ABC TRANSPORTER ATP-BINDING PROTEIN ALBC-RELATED"/>
    <property type="match status" value="1"/>
</dbReference>
<dbReference type="GO" id="GO:0005524">
    <property type="term" value="F:ATP binding"/>
    <property type="evidence" value="ECO:0007669"/>
    <property type="project" value="UniProtKB-KW"/>
</dbReference>
<evidence type="ECO:0000256" key="3">
    <source>
        <dbReference type="ARBA" id="ARBA00022840"/>
    </source>
</evidence>
<keyword evidence="1" id="KW-0813">Transport</keyword>
<dbReference type="SMART" id="SM00382">
    <property type="entry name" value="AAA"/>
    <property type="match status" value="1"/>
</dbReference>
<keyword evidence="7" id="KW-1185">Reference proteome</keyword>
<protein>
    <submittedName>
        <fullName evidence="6">ABC transporter related protein</fullName>
    </submittedName>
</protein>
<reference evidence="6 7" key="2">
    <citation type="journal article" date="2011" name="Stand. Genomic Sci.">
        <title>Complete genome sequence of Mahella australiensis type strain (50-1 BON).</title>
        <authorList>
            <person name="Sikorski J."/>
            <person name="Teshima H."/>
            <person name="Nolan M."/>
            <person name="Lucas S."/>
            <person name="Hammon N."/>
            <person name="Deshpande S."/>
            <person name="Cheng J.F."/>
            <person name="Pitluck S."/>
            <person name="Liolios K."/>
            <person name="Pagani I."/>
            <person name="Ivanova N."/>
            <person name="Huntemann M."/>
            <person name="Mavromatis K."/>
            <person name="Ovchinikova G."/>
            <person name="Pati A."/>
            <person name="Tapia R."/>
            <person name="Han C."/>
            <person name="Goodwin L."/>
            <person name="Chen A."/>
            <person name="Palaniappan K."/>
            <person name="Land M."/>
            <person name="Hauser L."/>
            <person name="Ngatchou-Djao O.D."/>
            <person name="Rohde M."/>
            <person name="Pukall R."/>
            <person name="Spring S."/>
            <person name="Abt B."/>
            <person name="Goker M."/>
            <person name="Detter J.C."/>
            <person name="Woyke T."/>
            <person name="Bristow J."/>
            <person name="Markowitz V."/>
            <person name="Hugenholtz P."/>
            <person name="Eisen J.A."/>
            <person name="Kyrpides N.C."/>
            <person name="Klenk H.P."/>
            <person name="Lapidus A."/>
        </authorList>
    </citation>
    <scope>NUCLEOTIDE SEQUENCE [LARGE SCALE GENOMIC DNA]</scope>
    <source>
        <strain evidence="7">DSM 15567 / CIP 107919 / 50-1 BON</strain>
    </source>
</reference>
<organism evidence="6 7">
    <name type="scientific">Mahella australiensis (strain DSM 15567 / CIP 107919 / 50-1 BON)</name>
    <dbReference type="NCBI Taxonomy" id="697281"/>
    <lineage>
        <taxon>Bacteria</taxon>
        <taxon>Bacillati</taxon>
        <taxon>Bacillota</taxon>
        <taxon>Clostridia</taxon>
        <taxon>Thermoanaerobacterales</taxon>
        <taxon>Thermoanaerobacterales Family IV. Incertae Sedis</taxon>
        <taxon>Mahella</taxon>
    </lineage>
</organism>
<dbReference type="Gene3D" id="3.40.50.300">
    <property type="entry name" value="P-loop containing nucleotide triphosphate hydrolases"/>
    <property type="match status" value="1"/>
</dbReference>
<dbReference type="STRING" id="697281.Mahau_2634"/>
<keyword evidence="4" id="KW-1133">Transmembrane helix</keyword>
<evidence type="ECO:0000313" key="7">
    <source>
        <dbReference type="Proteomes" id="UP000008457"/>
    </source>
</evidence>
<dbReference type="AlphaFoldDB" id="F3ZYK5"/>
<feature type="domain" description="ABC transporter" evidence="5">
    <location>
        <begin position="6"/>
        <end position="230"/>
    </location>
</feature>
<dbReference type="CDD" id="cd03230">
    <property type="entry name" value="ABC_DR_subfamily_A"/>
    <property type="match status" value="1"/>
</dbReference>
<feature type="transmembrane region" description="Helical" evidence="4">
    <location>
        <begin position="249"/>
        <end position="267"/>
    </location>
</feature>
<dbReference type="InterPro" id="IPR051782">
    <property type="entry name" value="ABC_Transporter_VariousFunc"/>
</dbReference>
<proteinExistence type="predicted"/>
<reference evidence="7" key="1">
    <citation type="submission" date="2010-11" db="EMBL/GenBank/DDBJ databases">
        <title>The complete genome of Mahella australiensis DSM 15567.</title>
        <authorList>
            <consortium name="US DOE Joint Genome Institute (JGI-PGF)"/>
            <person name="Lucas S."/>
            <person name="Copeland A."/>
            <person name="Lapidus A."/>
            <person name="Bruce D."/>
            <person name="Goodwin L."/>
            <person name="Pitluck S."/>
            <person name="Kyrpides N."/>
            <person name="Mavromatis K."/>
            <person name="Pagani I."/>
            <person name="Ivanova N."/>
            <person name="Teshima H."/>
            <person name="Brettin T."/>
            <person name="Detter J.C."/>
            <person name="Han C."/>
            <person name="Tapia R."/>
            <person name="Land M."/>
            <person name="Hauser L."/>
            <person name="Markowitz V."/>
            <person name="Cheng J.-F."/>
            <person name="Hugenholtz P."/>
            <person name="Woyke T."/>
            <person name="Wu D."/>
            <person name="Spring S."/>
            <person name="Pukall R."/>
            <person name="Steenblock K."/>
            <person name="Schneider S."/>
            <person name="Klenk H.-P."/>
            <person name="Eisen J.A."/>
        </authorList>
    </citation>
    <scope>NUCLEOTIDE SEQUENCE [LARGE SCALE GENOMIC DNA]</scope>
    <source>
        <strain evidence="7">DSM 15567 / CIP 107919 / 50-1 BON</strain>
    </source>
</reference>
<dbReference type="InterPro" id="IPR003439">
    <property type="entry name" value="ABC_transporter-like_ATP-bd"/>
</dbReference>
<dbReference type="eggNOG" id="COG1131">
    <property type="taxonomic scope" value="Bacteria"/>
</dbReference>
<feature type="transmembrane region" description="Helical" evidence="4">
    <location>
        <begin position="224"/>
        <end position="243"/>
    </location>
</feature>
<dbReference type="PROSITE" id="PS50893">
    <property type="entry name" value="ABC_TRANSPORTER_2"/>
    <property type="match status" value="1"/>
</dbReference>
<feature type="transmembrane region" description="Helical" evidence="4">
    <location>
        <begin position="274"/>
        <end position="292"/>
    </location>
</feature>
<name>F3ZYK5_MAHA5</name>
<evidence type="ECO:0000256" key="2">
    <source>
        <dbReference type="ARBA" id="ARBA00022741"/>
    </source>
</evidence>
<dbReference type="SUPFAM" id="SSF52540">
    <property type="entry name" value="P-loop containing nucleoside triphosphate hydrolases"/>
    <property type="match status" value="1"/>
</dbReference>
<dbReference type="InterPro" id="IPR027417">
    <property type="entry name" value="P-loop_NTPase"/>
</dbReference>
<dbReference type="InterPro" id="IPR003593">
    <property type="entry name" value="AAA+_ATPase"/>
</dbReference>
<evidence type="ECO:0000256" key="4">
    <source>
        <dbReference type="SAM" id="Phobius"/>
    </source>
</evidence>
<sequence>MTKEAVIFDGVEKYFGSLCALKSISFAVPQNTITGLIGANGSGKTTTIKCLLNYYDDYSGKITVLGADAKTISQDKNIISYIPDQPVYYEELTVIEHLQFISSIYDTKNKVDEIIKDFELESHLQKFPHELSKGTLQKLLISCALLRKFDLLVADEPFQGLDPKQIYKLREKIAELRKGGKTIILSTHLLKLIEKICDYKELLISKSKEGLYLPYSKASIIKSFVVLGIPIQIIEAFFVGIILSRPLLIILLATLLYTGLLIISMYIEKDRKVGARTLVLNALILAATYILVG</sequence>
<evidence type="ECO:0000259" key="5">
    <source>
        <dbReference type="PROSITE" id="PS50893"/>
    </source>
</evidence>
<dbReference type="HOGENOM" id="CLU_949298_0_0_9"/>
<keyword evidence="2" id="KW-0547">Nucleotide-binding</keyword>
<dbReference type="OrthoDB" id="9804819at2"/>
<evidence type="ECO:0000256" key="1">
    <source>
        <dbReference type="ARBA" id="ARBA00022448"/>
    </source>
</evidence>
<dbReference type="PANTHER" id="PTHR42939">
    <property type="entry name" value="ABC TRANSPORTER ATP-BINDING PROTEIN ALBC-RELATED"/>
    <property type="match status" value="1"/>
</dbReference>
<dbReference type="EMBL" id="CP002360">
    <property type="protein sequence ID" value="AEE97773.1"/>
    <property type="molecule type" value="Genomic_DNA"/>
</dbReference>
<dbReference type="GO" id="GO:0016887">
    <property type="term" value="F:ATP hydrolysis activity"/>
    <property type="evidence" value="ECO:0007669"/>
    <property type="project" value="InterPro"/>
</dbReference>
<dbReference type="Proteomes" id="UP000008457">
    <property type="component" value="Chromosome"/>
</dbReference>
<dbReference type="KEGG" id="mas:Mahau_2634"/>
<accession>F3ZYK5</accession>
<dbReference type="Pfam" id="PF00005">
    <property type="entry name" value="ABC_tran"/>
    <property type="match status" value="1"/>
</dbReference>
<gene>
    <name evidence="6" type="ordered locus">Mahau_2634</name>
</gene>
<evidence type="ECO:0000313" key="6">
    <source>
        <dbReference type="EMBL" id="AEE97773.1"/>
    </source>
</evidence>
<keyword evidence="3" id="KW-0067">ATP-binding</keyword>
<keyword evidence="4" id="KW-0812">Transmembrane</keyword>
<dbReference type="RefSeq" id="WP_013782196.1">
    <property type="nucleotide sequence ID" value="NC_015520.1"/>
</dbReference>